<keyword evidence="2" id="KW-1185">Reference proteome</keyword>
<evidence type="ECO:0000313" key="2">
    <source>
        <dbReference type="Proteomes" id="UP001164250"/>
    </source>
</evidence>
<name>A0ACC1BY37_9ROSI</name>
<dbReference type="EMBL" id="CM047898">
    <property type="protein sequence ID" value="KAJ0104814.1"/>
    <property type="molecule type" value="Genomic_DNA"/>
</dbReference>
<protein>
    <submittedName>
        <fullName evidence="1">Uncharacterized protein</fullName>
    </submittedName>
</protein>
<gene>
    <name evidence="1" type="ORF">Patl1_18755</name>
</gene>
<proteinExistence type="predicted"/>
<sequence>MQQNQQPKNGKDILDICKVVNGMWQTSGGWVRIDTDNAVDSMLHNANAGLTTFDVADICKVFASHACVCVVIKRIGKQWDVSMDEEKLHGSGGCKRREAVSLVVDMIWQKKIGCFLFPMD</sequence>
<accession>A0ACC1BY37</accession>
<reference evidence="2" key="1">
    <citation type="journal article" date="2023" name="G3 (Bethesda)">
        <title>Genome assembly and association tests identify interacting loci associated with vigor, precocity, and sex in interspecific pistachio rootstocks.</title>
        <authorList>
            <person name="Palmer W."/>
            <person name="Jacygrad E."/>
            <person name="Sagayaradj S."/>
            <person name="Cavanaugh K."/>
            <person name="Han R."/>
            <person name="Bertier L."/>
            <person name="Beede B."/>
            <person name="Kafkas S."/>
            <person name="Golino D."/>
            <person name="Preece J."/>
            <person name="Michelmore R."/>
        </authorList>
    </citation>
    <scope>NUCLEOTIDE SEQUENCE [LARGE SCALE GENOMIC DNA]</scope>
</reference>
<dbReference type="Proteomes" id="UP001164250">
    <property type="component" value="Chromosome 2"/>
</dbReference>
<organism evidence="1 2">
    <name type="scientific">Pistacia atlantica</name>
    <dbReference type="NCBI Taxonomy" id="434234"/>
    <lineage>
        <taxon>Eukaryota</taxon>
        <taxon>Viridiplantae</taxon>
        <taxon>Streptophyta</taxon>
        <taxon>Embryophyta</taxon>
        <taxon>Tracheophyta</taxon>
        <taxon>Spermatophyta</taxon>
        <taxon>Magnoliopsida</taxon>
        <taxon>eudicotyledons</taxon>
        <taxon>Gunneridae</taxon>
        <taxon>Pentapetalae</taxon>
        <taxon>rosids</taxon>
        <taxon>malvids</taxon>
        <taxon>Sapindales</taxon>
        <taxon>Anacardiaceae</taxon>
        <taxon>Pistacia</taxon>
    </lineage>
</organism>
<comment type="caution">
    <text evidence="1">The sequence shown here is derived from an EMBL/GenBank/DDBJ whole genome shotgun (WGS) entry which is preliminary data.</text>
</comment>
<evidence type="ECO:0000313" key="1">
    <source>
        <dbReference type="EMBL" id="KAJ0104814.1"/>
    </source>
</evidence>